<gene>
    <name evidence="1" type="ORF">EFB08_02890</name>
</gene>
<evidence type="ECO:0000313" key="2">
    <source>
        <dbReference type="Proteomes" id="UP000272117"/>
    </source>
</evidence>
<dbReference type="Proteomes" id="UP000272117">
    <property type="component" value="Unassembled WGS sequence"/>
</dbReference>
<keyword evidence="2" id="KW-1185">Reference proteome</keyword>
<organism evidence="1 2">
    <name type="scientific">Rufibacter latericius</name>
    <dbReference type="NCBI Taxonomy" id="2487040"/>
    <lineage>
        <taxon>Bacteria</taxon>
        <taxon>Pseudomonadati</taxon>
        <taxon>Bacteroidota</taxon>
        <taxon>Cytophagia</taxon>
        <taxon>Cytophagales</taxon>
        <taxon>Hymenobacteraceae</taxon>
        <taxon>Rufibacter</taxon>
    </lineage>
</organism>
<reference evidence="1 2" key="1">
    <citation type="submission" date="2018-11" db="EMBL/GenBank/DDBJ databases">
        <title>Rufibacter latericius sp. nov., isolated from water in Baiyang Lake.</title>
        <authorList>
            <person name="Yang Y."/>
        </authorList>
    </citation>
    <scope>NUCLEOTIDE SEQUENCE [LARGE SCALE GENOMIC DNA]</scope>
    <source>
        <strain evidence="1 2">R-22-1c-1</strain>
    </source>
</reference>
<dbReference type="EMBL" id="RJJD01000001">
    <property type="protein sequence ID" value="RNI31482.1"/>
    <property type="molecule type" value="Genomic_DNA"/>
</dbReference>
<dbReference type="AlphaFoldDB" id="A0A3M9N119"/>
<name>A0A3M9N119_9BACT</name>
<proteinExistence type="predicted"/>
<sequence>MILLVRLSIKDQPDKPQQDAAAAKELVGKKVGSKDWNQPCSYKAQQKKSFASPLQRENSHLISVFQKRTRKRNRGCLVC</sequence>
<comment type="caution">
    <text evidence="1">The sequence shown here is derived from an EMBL/GenBank/DDBJ whole genome shotgun (WGS) entry which is preliminary data.</text>
</comment>
<evidence type="ECO:0000313" key="1">
    <source>
        <dbReference type="EMBL" id="RNI31482.1"/>
    </source>
</evidence>
<accession>A0A3M9N119</accession>
<protein>
    <submittedName>
        <fullName evidence="1">Uncharacterized protein</fullName>
    </submittedName>
</protein>